<evidence type="ECO:0000313" key="8">
    <source>
        <dbReference type="EMBL" id="SUE40080.1"/>
    </source>
</evidence>
<dbReference type="GO" id="GO:0006508">
    <property type="term" value="P:proteolysis"/>
    <property type="evidence" value="ECO:0007669"/>
    <property type="project" value="InterPro"/>
</dbReference>
<dbReference type="GeneID" id="99632720"/>
<dbReference type="Gene3D" id="2.120.10.60">
    <property type="entry name" value="Tricorn protease N-terminal domain"/>
    <property type="match status" value="1"/>
</dbReference>
<proteinExistence type="predicted"/>
<evidence type="ECO:0000256" key="6">
    <source>
        <dbReference type="ARBA" id="ARBA00045885"/>
    </source>
</evidence>
<dbReference type="Gene3D" id="2.120.10.30">
    <property type="entry name" value="TolB, C-terminal domain"/>
    <property type="match status" value="1"/>
</dbReference>
<dbReference type="PANTHER" id="PTHR42776:SF27">
    <property type="entry name" value="DIPEPTIDYL PEPTIDASE FAMILY MEMBER 6"/>
    <property type="match status" value="1"/>
</dbReference>
<dbReference type="Proteomes" id="UP000254919">
    <property type="component" value="Unassembled WGS sequence"/>
</dbReference>
<protein>
    <recommendedName>
        <fullName evidence="5">Acyl-peptide hydrolase</fullName>
    </recommendedName>
    <alternativeName>
        <fullName evidence="4">Acylaminoacyl-peptidase</fullName>
    </alternativeName>
</protein>
<evidence type="ECO:0000256" key="2">
    <source>
        <dbReference type="ARBA" id="ARBA00022825"/>
    </source>
</evidence>
<dbReference type="AlphaFoldDB" id="A0A379N0X4"/>
<evidence type="ECO:0000256" key="4">
    <source>
        <dbReference type="ARBA" id="ARBA00032284"/>
    </source>
</evidence>
<dbReference type="InterPro" id="IPR011042">
    <property type="entry name" value="6-blade_b-propeller_TolB-like"/>
</dbReference>
<dbReference type="InterPro" id="IPR029058">
    <property type="entry name" value="AB_hydrolase_fold"/>
</dbReference>
<dbReference type="PRINTS" id="PR00862">
    <property type="entry name" value="PROLIGOPTASE"/>
</dbReference>
<evidence type="ECO:0000256" key="5">
    <source>
        <dbReference type="ARBA" id="ARBA00032596"/>
    </source>
</evidence>
<dbReference type="InterPro" id="IPR011659">
    <property type="entry name" value="WD40"/>
</dbReference>
<dbReference type="GO" id="GO:0004252">
    <property type="term" value="F:serine-type endopeptidase activity"/>
    <property type="evidence" value="ECO:0007669"/>
    <property type="project" value="InterPro"/>
</dbReference>
<sequence length="614" mass="66067">MTALQPGGASQGGAPVLQMAAMTDLTRRIDRLLAAPAATAPSFAADGRLYFLNDAGGSAQVWEIPAGGGEARPRSAHRDPVAFVAGSPADGGVVFGRDTAGDERVQLYALPPEGEARALTANPKAIHDWGAFSPDGTRIACTTNSRDPAHTDPVVIDLASGEAWRVHEVEGPHELRGWTPDGQALVLAVAPRTFEDSLLRVPLDGGTVEALAPHEGDWRHLFPRWKRDGSGFWLVTDRGRDFLGAAFMAPGGEPRFLYAPEADLEAMEVSPDQSTLAVVVNEGGWSRLRLVDAATGAVLEEPAHPRGVITKISWRKDGRAVGFDLARPTAPGTIWLAERGSAARMIFAASPAPEGMRDWETVSFPTFDGREVPAYLALPAGTPPAGGWPVLLWVHGGPAGQARPNWRPDLQTVLSLGIAVVVPNVRGSTGYGRAYAALDDRELRLDSVRDLAAAHGWIGGQPGLDGSRIAIMGQSYGGWMVLAAVTEYPELWAAGVDYYGIANWKTFFERTGPWRVGHRAAEYGDPVKDAALLERLSPLHRADRIACPMLVAQGLTDPRVPPYESEQIVAALKARDVPVEYVVFPDEGHGFLKRDNKRRIYGAVAHFLREHLRA</sequence>
<comment type="function">
    <text evidence="6">This enzyme catalyzes the hydrolysis of the N-terminal peptide bond of an N-acetylated peptide to generate an N-acetylated amino acid and a peptide with a free N-terminus. It preferentially cleaves off Ac-Ala, Ac-Met and Ac-Ser. Also, involved in the degradation of oxidized and glycated proteins.</text>
</comment>
<dbReference type="SUPFAM" id="SSF82171">
    <property type="entry name" value="DPP6 N-terminal domain-like"/>
    <property type="match status" value="1"/>
</dbReference>
<name>A0A379N0X4_9PROT</name>
<dbReference type="RefSeq" id="WP_239371176.1">
    <property type="nucleotide sequence ID" value="NZ_CP025060.1"/>
</dbReference>
<accession>A0A379N0X4</accession>
<dbReference type="InterPro" id="IPR002470">
    <property type="entry name" value="Peptidase_S9A"/>
</dbReference>
<gene>
    <name evidence="8" type="ORF">NCTC13291_01670</name>
</gene>
<dbReference type="InterPro" id="IPR002471">
    <property type="entry name" value="Pept_S9_AS"/>
</dbReference>
<dbReference type="Pfam" id="PF07676">
    <property type="entry name" value="PD40"/>
    <property type="match status" value="1"/>
</dbReference>
<keyword evidence="2" id="KW-0645">Protease</keyword>
<dbReference type="SUPFAM" id="SSF53474">
    <property type="entry name" value="alpha/beta-Hydrolases"/>
    <property type="match status" value="1"/>
</dbReference>
<dbReference type="PROSITE" id="PS00708">
    <property type="entry name" value="PRO_ENDOPEP_SER"/>
    <property type="match status" value="1"/>
</dbReference>
<evidence type="ECO:0000256" key="1">
    <source>
        <dbReference type="ARBA" id="ARBA00022801"/>
    </source>
</evidence>
<dbReference type="Gene3D" id="3.40.50.1820">
    <property type="entry name" value="alpha/beta hydrolase"/>
    <property type="match status" value="1"/>
</dbReference>
<dbReference type="EMBL" id="UGVN01000001">
    <property type="protein sequence ID" value="SUE40080.1"/>
    <property type="molecule type" value="Genomic_DNA"/>
</dbReference>
<feature type="domain" description="Peptidase S9 prolyl oligopeptidase catalytic" evidence="7">
    <location>
        <begin position="410"/>
        <end position="612"/>
    </location>
</feature>
<organism evidence="8 9">
    <name type="scientific">Roseomonas mucosa</name>
    <dbReference type="NCBI Taxonomy" id="207340"/>
    <lineage>
        <taxon>Bacteria</taxon>
        <taxon>Pseudomonadati</taxon>
        <taxon>Pseudomonadota</taxon>
        <taxon>Alphaproteobacteria</taxon>
        <taxon>Acetobacterales</taxon>
        <taxon>Roseomonadaceae</taxon>
        <taxon>Roseomonas</taxon>
    </lineage>
</organism>
<evidence type="ECO:0000259" key="7">
    <source>
        <dbReference type="Pfam" id="PF00326"/>
    </source>
</evidence>
<keyword evidence="2" id="KW-0720">Serine protease</keyword>
<dbReference type="PANTHER" id="PTHR42776">
    <property type="entry name" value="SERINE PEPTIDASE S9 FAMILY MEMBER"/>
    <property type="match status" value="1"/>
</dbReference>
<dbReference type="InterPro" id="IPR001375">
    <property type="entry name" value="Peptidase_S9_cat"/>
</dbReference>
<dbReference type="Pfam" id="PF00326">
    <property type="entry name" value="Peptidase_S9"/>
    <property type="match status" value="1"/>
</dbReference>
<keyword evidence="1 8" id="KW-0378">Hydrolase</keyword>
<evidence type="ECO:0000256" key="3">
    <source>
        <dbReference type="ARBA" id="ARBA00022990"/>
    </source>
</evidence>
<evidence type="ECO:0000313" key="9">
    <source>
        <dbReference type="Proteomes" id="UP000254919"/>
    </source>
</evidence>
<keyword evidence="3" id="KW-0007">Acetylation</keyword>
<reference evidence="8 9" key="1">
    <citation type="submission" date="2018-06" db="EMBL/GenBank/DDBJ databases">
        <authorList>
            <consortium name="Pathogen Informatics"/>
            <person name="Doyle S."/>
        </authorList>
    </citation>
    <scope>NUCLEOTIDE SEQUENCE [LARGE SCALE GENOMIC DNA]</scope>
    <source>
        <strain evidence="8 9">NCTC13291</strain>
    </source>
</reference>